<sequence length="403" mass="47022">MKKKWLWGIGIFLGISFMISLDLYKSHKEEQPPIPIIIVGDVEATVTLGMFQWNDKLMNDKEKDEILQNTRTTSINPLEHLSIRFPGEQPTSITVSFWDEKYQMDMPLFQGKHEKNKLIRIPNDPGPLTLTIQGKWEGKKQATFYVPLERTQVVSYQSLLSDDDQSFSFFYVYDEMGFYDPFAGTPIGTPSISISKWTGTDDLQSVQKNYPELNITAAPTYLLFDDEKVVIQTNDDKELLQFFEKKFQPLTETLGGIVFEIDREKKILDLSWRKFYYEKIEELKIGQEIQAKVTFNHLTDPFQTEVHSMEIISDPPEELLQEKWFSKKPNQYNLVAVGDEHFFAQMNDLVREEILSRINKVYFEPVSGGWHFIGQGFVLFDDQGAVYITFYFKNLLEYLKSHE</sequence>
<keyword evidence="1" id="KW-0812">Transmembrane</keyword>
<comment type="caution">
    <text evidence="2">The sequence shown here is derived from an EMBL/GenBank/DDBJ whole genome shotgun (WGS) entry which is preliminary data.</text>
</comment>
<protein>
    <submittedName>
        <fullName evidence="2">Uncharacterized protein</fullName>
    </submittedName>
</protein>
<proteinExistence type="predicted"/>
<feature type="transmembrane region" description="Helical" evidence="1">
    <location>
        <begin position="6"/>
        <end position="24"/>
    </location>
</feature>
<reference evidence="2 3" key="1">
    <citation type="submission" date="2023-07" db="EMBL/GenBank/DDBJ databases">
        <title>Genomic Encyclopedia of Type Strains, Phase IV (KMG-IV): sequencing the most valuable type-strain genomes for metagenomic binning, comparative biology and taxonomic classification.</title>
        <authorList>
            <person name="Goeker M."/>
        </authorList>
    </citation>
    <scope>NUCLEOTIDE SEQUENCE [LARGE SCALE GENOMIC DNA]</scope>
    <source>
        <strain evidence="2 3">DSM 23948</strain>
    </source>
</reference>
<evidence type="ECO:0000256" key="1">
    <source>
        <dbReference type="SAM" id="Phobius"/>
    </source>
</evidence>
<gene>
    <name evidence="2" type="ORF">J2S07_001127</name>
</gene>
<dbReference type="RefSeq" id="WP_307149414.1">
    <property type="nucleotide sequence ID" value="NZ_JAUSTU010000004.1"/>
</dbReference>
<keyword evidence="3" id="KW-1185">Reference proteome</keyword>
<keyword evidence="1" id="KW-0472">Membrane</keyword>
<keyword evidence="1" id="KW-1133">Transmembrane helix</keyword>
<accession>A0ABT9V1J6</accession>
<organism evidence="2 3">
    <name type="scientific">Anoxybacillus andreesenii</name>
    <dbReference type="NCBI Taxonomy" id="1325932"/>
    <lineage>
        <taxon>Bacteria</taxon>
        <taxon>Bacillati</taxon>
        <taxon>Bacillota</taxon>
        <taxon>Bacilli</taxon>
        <taxon>Bacillales</taxon>
        <taxon>Anoxybacillaceae</taxon>
        <taxon>Anoxybacillus</taxon>
    </lineage>
</organism>
<name>A0ABT9V1J6_9BACL</name>
<evidence type="ECO:0000313" key="3">
    <source>
        <dbReference type="Proteomes" id="UP001231362"/>
    </source>
</evidence>
<dbReference type="Proteomes" id="UP001231362">
    <property type="component" value="Unassembled WGS sequence"/>
</dbReference>
<evidence type="ECO:0000313" key="2">
    <source>
        <dbReference type="EMBL" id="MDQ0154823.1"/>
    </source>
</evidence>
<dbReference type="EMBL" id="JAUSTU010000004">
    <property type="protein sequence ID" value="MDQ0154823.1"/>
    <property type="molecule type" value="Genomic_DNA"/>
</dbReference>